<dbReference type="InterPro" id="IPR036477">
    <property type="entry name" value="Formyl_transf_N_sf"/>
</dbReference>
<protein>
    <recommendedName>
        <fullName evidence="2">Formyl transferase N-terminal domain-containing protein</fullName>
    </recommendedName>
</protein>
<evidence type="ECO:0000256" key="1">
    <source>
        <dbReference type="SAM" id="MobiDB-lite"/>
    </source>
</evidence>
<dbReference type="SUPFAM" id="SSF53328">
    <property type="entry name" value="Formyltransferase"/>
    <property type="match status" value="1"/>
</dbReference>
<dbReference type="KEGG" id="dma:DMR_40410"/>
<dbReference type="Pfam" id="PF00551">
    <property type="entry name" value="Formyl_trans_N"/>
    <property type="match status" value="1"/>
</dbReference>
<feature type="domain" description="Formyl transferase N-terminal" evidence="2">
    <location>
        <begin position="55"/>
        <end position="165"/>
    </location>
</feature>
<evidence type="ECO:0000313" key="4">
    <source>
        <dbReference type="Proteomes" id="UP000009071"/>
    </source>
</evidence>
<evidence type="ECO:0000313" key="3">
    <source>
        <dbReference type="EMBL" id="BAH77532.1"/>
    </source>
</evidence>
<reference evidence="3 4" key="1">
    <citation type="journal article" date="2009" name="Genome Res.">
        <title>Whole genome sequence of Desulfovibrio magneticus strain RS-1 revealed common gene clusters in magnetotactic bacteria.</title>
        <authorList>
            <person name="Nakazawa H."/>
            <person name="Arakaki A."/>
            <person name="Narita-Yamada S."/>
            <person name="Yashiro I."/>
            <person name="Jinno K."/>
            <person name="Aoki N."/>
            <person name="Tsuruyama A."/>
            <person name="Okamura Y."/>
            <person name="Tanikawa S."/>
            <person name="Fujita N."/>
            <person name="Takeyama H."/>
            <person name="Matsunaga T."/>
        </authorList>
    </citation>
    <scope>NUCLEOTIDE SEQUENCE [LARGE SCALE GENOMIC DNA]</scope>
    <source>
        <strain evidence="4">ATCC 700980 / DSM 13731 / RS-1</strain>
    </source>
</reference>
<organism evidence="3 4">
    <name type="scientific">Solidesulfovibrio magneticus (strain ATCC 700980 / DSM 13731 / RS-1)</name>
    <name type="common">Desulfovibrio magneticus</name>
    <dbReference type="NCBI Taxonomy" id="573370"/>
    <lineage>
        <taxon>Bacteria</taxon>
        <taxon>Pseudomonadati</taxon>
        <taxon>Thermodesulfobacteriota</taxon>
        <taxon>Desulfovibrionia</taxon>
        <taxon>Desulfovibrionales</taxon>
        <taxon>Desulfovibrionaceae</taxon>
        <taxon>Solidesulfovibrio</taxon>
    </lineage>
</organism>
<keyword evidence="4" id="KW-1185">Reference proteome</keyword>
<dbReference type="GO" id="GO:0004479">
    <property type="term" value="F:methionyl-tRNA formyltransferase activity"/>
    <property type="evidence" value="ECO:0007669"/>
    <property type="project" value="TreeGrafter"/>
</dbReference>
<gene>
    <name evidence="3" type="ordered locus">DMR_40410</name>
</gene>
<evidence type="ECO:0000259" key="2">
    <source>
        <dbReference type="Pfam" id="PF00551"/>
    </source>
</evidence>
<dbReference type="AlphaFoldDB" id="C4XP31"/>
<dbReference type="eggNOG" id="COG0223">
    <property type="taxonomic scope" value="Bacteria"/>
</dbReference>
<feature type="region of interest" description="Disordered" evidence="1">
    <location>
        <begin position="176"/>
        <end position="202"/>
    </location>
</feature>
<dbReference type="HOGENOM" id="CLU_1352821_0_0_7"/>
<name>C4XP31_SOLM1</name>
<dbReference type="PANTHER" id="PTHR11138:SF5">
    <property type="entry name" value="METHIONYL-TRNA FORMYLTRANSFERASE, MITOCHONDRIAL"/>
    <property type="match status" value="1"/>
</dbReference>
<dbReference type="STRING" id="573370.DMR_40410"/>
<dbReference type="InterPro" id="IPR002376">
    <property type="entry name" value="Formyl_transf_N"/>
</dbReference>
<sequence length="202" mass="22104">MAALHWGLGERLLDALLGCPGLRLLGVVCRGPALQPDPYAMAVRRRAQRAGLPVWEEDEQDLGRLARQTGADLLWLHAYMRRLPPEVLAAAPLGALNVHASLLPAHRGPDPLHGALVRKDTRTGLTAHLMDQGLDTGPIVHQVAFAVRPGDTRETLLEKCKQAARPLVEETVRRLLDPDFSPLPQDEALASHAPRPEKKEQA</sequence>
<dbReference type="GO" id="GO:0005829">
    <property type="term" value="C:cytosol"/>
    <property type="evidence" value="ECO:0007669"/>
    <property type="project" value="TreeGrafter"/>
</dbReference>
<proteinExistence type="predicted"/>
<accession>C4XP31</accession>
<dbReference type="EMBL" id="AP010904">
    <property type="protein sequence ID" value="BAH77532.1"/>
    <property type="molecule type" value="Genomic_DNA"/>
</dbReference>
<dbReference type="Proteomes" id="UP000009071">
    <property type="component" value="Chromosome"/>
</dbReference>
<dbReference type="Gene3D" id="3.40.50.12230">
    <property type="match status" value="1"/>
</dbReference>
<dbReference type="PANTHER" id="PTHR11138">
    <property type="entry name" value="METHIONYL-TRNA FORMYLTRANSFERASE"/>
    <property type="match status" value="1"/>
</dbReference>